<sequence length="283" mass="32128">MNHQKILYISQEINPYLPSTPMSLFGRNLPQDIQSHGYEVRTFMPKYGSINERRNQLHEVIRLSGMNISIDDNDHPLIIKVATLQPTRMQVYFIDNDDYFEGPGTKVLETESSPEDNDERSMFFVRGVIETVRKLRWDPTVIHCTGWITALAPLYIRHLYQDDPGLSRSLVVYSLRPESFEGKLDARFAEKLKMAGFTDECLQSLGGGDFDWMTLNKLGIDHSDAIVVTTPDIPAGLVEYARQSGKPVLEYPGPDGEEATTAAYHDFYQSILSQKENDSKSSD</sequence>
<feature type="domain" description="Starch synthase catalytic" evidence="5">
    <location>
        <begin position="5"/>
        <end position="230"/>
    </location>
</feature>
<dbReference type="RefSeq" id="WP_107036393.1">
    <property type="nucleotide sequence ID" value="NZ_CAOLHR010000007.1"/>
</dbReference>
<dbReference type="GO" id="GO:0009011">
    <property type="term" value="F:alpha-1,4-glucan glucosyltransferase (ADP-glucose donor) activity"/>
    <property type="evidence" value="ECO:0007669"/>
    <property type="project" value="UniProtKB-EC"/>
</dbReference>
<reference evidence="7" key="1">
    <citation type="submission" date="2018-02" db="EMBL/GenBank/DDBJ databases">
        <authorList>
            <person name="Clavel T."/>
            <person name="Strowig T."/>
        </authorList>
    </citation>
    <scope>NUCLEOTIDE SEQUENCE [LARGE SCALE GENOMIC DNA]</scope>
    <source>
        <strain evidence="7">DSM 100764</strain>
    </source>
</reference>
<dbReference type="EC" id="2.4.1.21" evidence="2"/>
<dbReference type="Proteomes" id="UP000244925">
    <property type="component" value="Unassembled WGS sequence"/>
</dbReference>
<keyword evidence="3" id="KW-0328">Glycosyltransferase</keyword>
<dbReference type="Gene3D" id="3.40.50.2000">
    <property type="entry name" value="Glycogen Phosphorylase B"/>
    <property type="match status" value="1"/>
</dbReference>
<keyword evidence="7" id="KW-1185">Reference proteome</keyword>
<proteinExistence type="predicted"/>
<dbReference type="Pfam" id="PF08323">
    <property type="entry name" value="Glyco_transf_5"/>
    <property type="match status" value="1"/>
</dbReference>
<dbReference type="GeneID" id="93423979"/>
<name>A0A2V1IVT5_9BACT</name>
<dbReference type="InterPro" id="IPR013534">
    <property type="entry name" value="Starch_synth_cat_dom"/>
</dbReference>
<dbReference type="EMBL" id="PUBV01000018">
    <property type="protein sequence ID" value="PWB06859.1"/>
    <property type="molecule type" value="Genomic_DNA"/>
</dbReference>
<evidence type="ECO:0000259" key="5">
    <source>
        <dbReference type="Pfam" id="PF08323"/>
    </source>
</evidence>
<comment type="caution">
    <text evidence="6">The sequence shown here is derived from an EMBL/GenBank/DDBJ whole genome shotgun (WGS) entry which is preliminary data.</text>
</comment>
<protein>
    <recommendedName>
        <fullName evidence="2">starch synthase</fullName>
        <ecNumber evidence="2">2.4.1.21</ecNumber>
    </recommendedName>
</protein>
<evidence type="ECO:0000256" key="2">
    <source>
        <dbReference type="ARBA" id="ARBA00012588"/>
    </source>
</evidence>
<accession>A0A2V1IVT5</accession>
<evidence type="ECO:0000313" key="6">
    <source>
        <dbReference type="EMBL" id="PWB06859.1"/>
    </source>
</evidence>
<dbReference type="SUPFAM" id="SSF53756">
    <property type="entry name" value="UDP-Glycosyltransferase/glycogen phosphorylase"/>
    <property type="match status" value="1"/>
</dbReference>
<evidence type="ECO:0000256" key="1">
    <source>
        <dbReference type="ARBA" id="ARBA00001478"/>
    </source>
</evidence>
<comment type="catalytic activity">
    <reaction evidence="1">
        <text>[(1-&gt;4)-alpha-D-glucosyl](n) + ADP-alpha-D-glucose = [(1-&gt;4)-alpha-D-glucosyl](n+1) + ADP + H(+)</text>
        <dbReference type="Rhea" id="RHEA:18189"/>
        <dbReference type="Rhea" id="RHEA-COMP:9584"/>
        <dbReference type="Rhea" id="RHEA-COMP:9587"/>
        <dbReference type="ChEBI" id="CHEBI:15378"/>
        <dbReference type="ChEBI" id="CHEBI:15444"/>
        <dbReference type="ChEBI" id="CHEBI:57498"/>
        <dbReference type="ChEBI" id="CHEBI:456216"/>
        <dbReference type="EC" id="2.4.1.21"/>
    </reaction>
</comment>
<keyword evidence="4" id="KW-0808">Transferase</keyword>
<dbReference type="AlphaFoldDB" id="A0A2V1IVT5"/>
<organism evidence="6 7">
    <name type="scientific">Paramuribaculum intestinale</name>
    <dbReference type="NCBI Taxonomy" id="2094151"/>
    <lineage>
        <taxon>Bacteria</taxon>
        <taxon>Pseudomonadati</taxon>
        <taxon>Bacteroidota</taxon>
        <taxon>Bacteroidia</taxon>
        <taxon>Bacteroidales</taxon>
        <taxon>Muribaculaceae</taxon>
        <taxon>Paramuribaculum</taxon>
    </lineage>
</organism>
<gene>
    <name evidence="6" type="ORF">C5O25_08905</name>
</gene>
<evidence type="ECO:0000256" key="4">
    <source>
        <dbReference type="ARBA" id="ARBA00022679"/>
    </source>
</evidence>
<evidence type="ECO:0000256" key="3">
    <source>
        <dbReference type="ARBA" id="ARBA00022676"/>
    </source>
</evidence>
<evidence type="ECO:0000313" key="7">
    <source>
        <dbReference type="Proteomes" id="UP000244925"/>
    </source>
</evidence>